<feature type="compositionally biased region" description="Polar residues" evidence="1">
    <location>
        <begin position="12"/>
        <end position="21"/>
    </location>
</feature>
<evidence type="ECO:0000313" key="3">
    <source>
        <dbReference type="Proteomes" id="UP001055439"/>
    </source>
</evidence>
<reference evidence="2" key="1">
    <citation type="submission" date="2022-05" db="EMBL/GenBank/DDBJ databases">
        <title>The Musa troglodytarum L. genome provides insights into the mechanism of non-climacteric behaviour and enrichment of carotenoids.</title>
        <authorList>
            <person name="Wang J."/>
        </authorList>
    </citation>
    <scope>NUCLEOTIDE SEQUENCE</scope>
    <source>
        <tissue evidence="2">Leaf</tissue>
    </source>
</reference>
<accession>A0A9E7FHK8</accession>
<keyword evidence="3" id="KW-1185">Reference proteome</keyword>
<evidence type="ECO:0000313" key="2">
    <source>
        <dbReference type="EMBL" id="URD95723.1"/>
    </source>
</evidence>
<gene>
    <name evidence="2" type="ORF">MUK42_27995</name>
</gene>
<sequence length="131" mass="14583">MWITARDEYANAPSSSSSDLENSGIYDFPSSDFLHVGWENATRVSIRWRKHRNPCFPGSEVHRRIRHVVTDADVADEVSHAVPRCRLSVAFPSPELGDPRVTSPSHRIKPSSPSNPPSSRVGGRAQIEHQS</sequence>
<protein>
    <submittedName>
        <fullName evidence="2">Uncharacterized protein</fullName>
    </submittedName>
</protein>
<organism evidence="2 3">
    <name type="scientific">Musa troglodytarum</name>
    <name type="common">fe'i banana</name>
    <dbReference type="NCBI Taxonomy" id="320322"/>
    <lineage>
        <taxon>Eukaryota</taxon>
        <taxon>Viridiplantae</taxon>
        <taxon>Streptophyta</taxon>
        <taxon>Embryophyta</taxon>
        <taxon>Tracheophyta</taxon>
        <taxon>Spermatophyta</taxon>
        <taxon>Magnoliopsida</taxon>
        <taxon>Liliopsida</taxon>
        <taxon>Zingiberales</taxon>
        <taxon>Musaceae</taxon>
        <taxon>Musa</taxon>
    </lineage>
</organism>
<evidence type="ECO:0000256" key="1">
    <source>
        <dbReference type="SAM" id="MobiDB-lite"/>
    </source>
</evidence>
<dbReference type="Proteomes" id="UP001055439">
    <property type="component" value="Chromosome 4"/>
</dbReference>
<feature type="region of interest" description="Disordered" evidence="1">
    <location>
        <begin position="92"/>
        <end position="131"/>
    </location>
</feature>
<proteinExistence type="predicted"/>
<feature type="region of interest" description="Disordered" evidence="1">
    <location>
        <begin position="1"/>
        <end position="21"/>
    </location>
</feature>
<dbReference type="EMBL" id="CP097506">
    <property type="protein sequence ID" value="URD95723.1"/>
    <property type="molecule type" value="Genomic_DNA"/>
</dbReference>
<dbReference type="AlphaFoldDB" id="A0A9E7FHK8"/>
<name>A0A9E7FHK8_9LILI</name>